<protein>
    <submittedName>
        <fullName evidence="2">Uncharacterized protein</fullName>
    </submittedName>
</protein>
<dbReference type="AlphaFoldDB" id="A0A0M3HRQ4"/>
<reference evidence="2" key="1">
    <citation type="submission" date="2017-02" db="UniProtKB">
        <authorList>
            <consortium name="WormBaseParasite"/>
        </authorList>
    </citation>
    <scope>IDENTIFICATION</scope>
</reference>
<organism evidence="1 2">
    <name type="scientific">Ascaris lumbricoides</name>
    <name type="common">Giant roundworm</name>
    <dbReference type="NCBI Taxonomy" id="6252"/>
    <lineage>
        <taxon>Eukaryota</taxon>
        <taxon>Metazoa</taxon>
        <taxon>Ecdysozoa</taxon>
        <taxon>Nematoda</taxon>
        <taxon>Chromadorea</taxon>
        <taxon>Rhabditida</taxon>
        <taxon>Spirurina</taxon>
        <taxon>Ascaridomorpha</taxon>
        <taxon>Ascaridoidea</taxon>
        <taxon>Ascarididae</taxon>
        <taxon>Ascaris</taxon>
    </lineage>
</organism>
<dbReference type="WBParaSite" id="ALUE_0000502601-mRNA-1">
    <property type="protein sequence ID" value="ALUE_0000502601-mRNA-1"/>
    <property type="gene ID" value="ALUE_0000502601"/>
</dbReference>
<evidence type="ECO:0000313" key="2">
    <source>
        <dbReference type="WBParaSite" id="ALUE_0000502601-mRNA-1"/>
    </source>
</evidence>
<accession>A0A0M3HRQ4</accession>
<dbReference type="Proteomes" id="UP000036681">
    <property type="component" value="Unplaced"/>
</dbReference>
<proteinExistence type="predicted"/>
<name>A0A0M3HRQ4_ASCLU</name>
<sequence>MIEPFSNDELKNLSQLHGTYASVSHGIGIAPCRLSGEHDHGHSDQGFGSRILTAQQSSTWDQKVQRCSVHGRPLPSKVFDGESAEGNVASHFLNF</sequence>
<evidence type="ECO:0000313" key="1">
    <source>
        <dbReference type="Proteomes" id="UP000036681"/>
    </source>
</evidence>
<keyword evidence="1" id="KW-1185">Reference proteome</keyword>